<dbReference type="RefSeq" id="WP_044226533.1">
    <property type="nucleotide sequence ID" value="NZ_JBKAGJ010000002.1"/>
</dbReference>
<gene>
    <name evidence="2" type="ORF">IX84_24425</name>
</gene>
<evidence type="ECO:0000259" key="1">
    <source>
        <dbReference type="Pfam" id="PF20243"/>
    </source>
</evidence>
<sequence length="287" mass="31973">MRISRIIAGIILLLTLWSGCYEPQDGCLDLEAVNYNFAADNNAPEDCEYPEIRVQFTHVYSTPDTVYTFRLRDSVYLDEAGNPFSVNAFEFFISDFELQRTDGAYLKIEEELDLYLFDNNGNVVLQMVPDNFGFVRAGNSSSISLGTLREAADLQSLRFFVGVNGQANVAIADSIPLSHPLGLTDSLLYFNQDSGYVYQFIELFRDTTAADTIPEQLRIGTFANLQQVQLPVGGEKIPGFNLKVVIQIDYSKWLAGINVATDSNAELQQIIVGNTAEAFSLQEIVLE</sequence>
<feature type="domain" description="Copper-binding protein MbnP-like" evidence="1">
    <location>
        <begin position="51"/>
        <end position="263"/>
    </location>
</feature>
<dbReference type="Proteomes" id="UP000029736">
    <property type="component" value="Unassembled WGS sequence"/>
</dbReference>
<dbReference type="OrthoDB" id="1494380at2"/>
<evidence type="ECO:0000313" key="3">
    <source>
        <dbReference type="Proteomes" id="UP000029736"/>
    </source>
</evidence>
<protein>
    <recommendedName>
        <fullName evidence="1">Copper-binding protein MbnP-like domain-containing protein</fullName>
    </recommendedName>
</protein>
<keyword evidence="3" id="KW-1185">Reference proteome</keyword>
<dbReference type="STRING" id="1524460.IX84_24425"/>
<accession>A0A098S100</accession>
<evidence type="ECO:0000313" key="2">
    <source>
        <dbReference type="EMBL" id="KGE85790.1"/>
    </source>
</evidence>
<reference evidence="2 3" key="1">
    <citation type="journal article" date="2014" name="Int. J. Syst. Evol. Microbiol.">
        <title>Phaeodactylibacter xiamenensis gen. nov., sp. nov., a member of the family Saprospiraceae isolated from the marine alga Phaeodactylum tricornutum.</title>
        <authorList>
            <person name="Chen Z.Jr."/>
            <person name="Lei X."/>
            <person name="Lai Q."/>
            <person name="Li Y."/>
            <person name="Zhang B."/>
            <person name="Zhang J."/>
            <person name="Zhang H."/>
            <person name="Yang L."/>
            <person name="Zheng W."/>
            <person name="Tian Y."/>
            <person name="Yu Z."/>
            <person name="Xu H.Jr."/>
            <person name="Zheng T."/>
        </authorList>
    </citation>
    <scope>NUCLEOTIDE SEQUENCE [LARGE SCALE GENOMIC DNA]</scope>
    <source>
        <strain evidence="2 3">KD52</strain>
    </source>
</reference>
<dbReference type="EMBL" id="JPOS01000083">
    <property type="protein sequence ID" value="KGE85790.1"/>
    <property type="molecule type" value="Genomic_DNA"/>
</dbReference>
<dbReference type="Pfam" id="PF20243">
    <property type="entry name" value="MbnP"/>
    <property type="match status" value="1"/>
</dbReference>
<dbReference type="AlphaFoldDB" id="A0A098S100"/>
<dbReference type="InterPro" id="IPR046863">
    <property type="entry name" value="MbnP-like_dom"/>
</dbReference>
<organism evidence="2 3">
    <name type="scientific">Phaeodactylibacter xiamenensis</name>
    <dbReference type="NCBI Taxonomy" id="1524460"/>
    <lineage>
        <taxon>Bacteria</taxon>
        <taxon>Pseudomonadati</taxon>
        <taxon>Bacteroidota</taxon>
        <taxon>Saprospiria</taxon>
        <taxon>Saprospirales</taxon>
        <taxon>Haliscomenobacteraceae</taxon>
        <taxon>Phaeodactylibacter</taxon>
    </lineage>
</organism>
<proteinExistence type="predicted"/>
<name>A0A098S100_9BACT</name>
<dbReference type="PROSITE" id="PS51257">
    <property type="entry name" value="PROKAR_LIPOPROTEIN"/>
    <property type="match status" value="1"/>
</dbReference>
<comment type="caution">
    <text evidence="2">The sequence shown here is derived from an EMBL/GenBank/DDBJ whole genome shotgun (WGS) entry which is preliminary data.</text>
</comment>